<dbReference type="Proteomes" id="UP000437068">
    <property type="component" value="Unassembled WGS sequence"/>
</dbReference>
<evidence type="ECO:0000313" key="8">
    <source>
        <dbReference type="EMBL" id="KAE9193725.1"/>
    </source>
</evidence>
<dbReference type="Proteomes" id="UP000488956">
    <property type="component" value="Unassembled WGS sequence"/>
</dbReference>
<evidence type="ECO:0000313" key="7">
    <source>
        <dbReference type="EMBL" id="KAE9191031.1"/>
    </source>
</evidence>
<evidence type="ECO:0000313" key="15">
    <source>
        <dbReference type="Proteomes" id="UP000440732"/>
    </source>
</evidence>
<dbReference type="Proteomes" id="UP000486351">
    <property type="component" value="Unassembled WGS sequence"/>
</dbReference>
<evidence type="ECO:0000313" key="18">
    <source>
        <dbReference type="Proteomes" id="UP000476176"/>
    </source>
</evidence>
<evidence type="ECO:0000313" key="12">
    <source>
        <dbReference type="Proteomes" id="UP000433483"/>
    </source>
</evidence>
<accession>A0A6A3EAZ1</accession>
<evidence type="ECO:0000313" key="13">
    <source>
        <dbReference type="Proteomes" id="UP000437068"/>
    </source>
</evidence>
<gene>
    <name evidence="9" type="ORF">PF001_g20577</name>
    <name evidence="8" type="ORF">PF002_g23813</name>
    <name evidence="7" type="ORF">PF004_g21722</name>
    <name evidence="6" type="ORF">PF005_g22072</name>
    <name evidence="5" type="ORF">PF006_g20341</name>
    <name evidence="3" type="ORF">PF007_g22725</name>
    <name evidence="10" type="ORF">PF008_g22374</name>
    <name evidence="1" type="ORF">PF009_g22647</name>
    <name evidence="4" type="ORF">PF010_g20725</name>
    <name evidence="2" type="ORF">PF011_g20362</name>
</gene>
<organism evidence="1 11">
    <name type="scientific">Phytophthora fragariae</name>
    <dbReference type="NCBI Taxonomy" id="53985"/>
    <lineage>
        <taxon>Eukaryota</taxon>
        <taxon>Sar</taxon>
        <taxon>Stramenopiles</taxon>
        <taxon>Oomycota</taxon>
        <taxon>Peronosporomycetes</taxon>
        <taxon>Peronosporales</taxon>
        <taxon>Peronosporaceae</taxon>
        <taxon>Phytophthora</taxon>
    </lineage>
</organism>
<proteinExistence type="predicted"/>
<evidence type="ECO:0000313" key="4">
    <source>
        <dbReference type="EMBL" id="KAE9084721.1"/>
    </source>
</evidence>
<evidence type="ECO:0000313" key="1">
    <source>
        <dbReference type="EMBL" id="KAE8927178.1"/>
    </source>
</evidence>
<dbReference type="EMBL" id="QXGC01002086">
    <property type="protein sequence ID" value="KAE9191031.1"/>
    <property type="molecule type" value="Genomic_DNA"/>
</dbReference>
<comment type="caution">
    <text evidence="1">The sequence shown here is derived from an EMBL/GenBank/DDBJ whole genome shotgun (WGS) entry which is preliminary data.</text>
</comment>
<dbReference type="Proteomes" id="UP000429523">
    <property type="component" value="Unassembled WGS sequence"/>
</dbReference>
<dbReference type="OrthoDB" id="114042at2759"/>
<evidence type="ECO:0000313" key="5">
    <source>
        <dbReference type="EMBL" id="KAE9110863.1"/>
    </source>
</evidence>
<dbReference type="Proteomes" id="UP000476176">
    <property type="component" value="Unassembled WGS sequence"/>
</dbReference>
<evidence type="ECO:0000313" key="19">
    <source>
        <dbReference type="Proteomes" id="UP000486351"/>
    </source>
</evidence>
<evidence type="ECO:0000313" key="14">
    <source>
        <dbReference type="Proteomes" id="UP000440367"/>
    </source>
</evidence>
<dbReference type="EMBL" id="QXFX01001790">
    <property type="protein sequence ID" value="KAE9084721.1"/>
    <property type="molecule type" value="Genomic_DNA"/>
</dbReference>
<dbReference type="Proteomes" id="UP000441208">
    <property type="component" value="Unassembled WGS sequence"/>
</dbReference>
<dbReference type="EMBL" id="QXFY01002110">
    <property type="protein sequence ID" value="KAE9302879.1"/>
    <property type="molecule type" value="Genomic_DNA"/>
</dbReference>
<sequence length="60" mass="6813">MQVFDALEFYFMNMEITTTELGDALAMREDSNNFKAAARTPYLMTMLSSVPIVNPNIFCP</sequence>
<keyword evidence="12" id="KW-1185">Reference proteome</keyword>
<protein>
    <submittedName>
        <fullName evidence="1">Uncharacterized protein</fullName>
    </submittedName>
</protein>
<dbReference type="Proteomes" id="UP000460718">
    <property type="component" value="Unassembled WGS sequence"/>
</dbReference>
<dbReference type="EMBL" id="QXFW01001810">
    <property type="protein sequence ID" value="KAE8985502.1"/>
    <property type="molecule type" value="Genomic_DNA"/>
</dbReference>
<name>A0A6A3EAZ1_9STRA</name>
<evidence type="ECO:0000313" key="20">
    <source>
        <dbReference type="Proteomes" id="UP000488956"/>
    </source>
</evidence>
<dbReference type="EMBL" id="QXFZ01002061">
    <property type="protein sequence ID" value="KAE9081270.1"/>
    <property type="molecule type" value="Genomic_DNA"/>
</dbReference>
<evidence type="ECO:0000313" key="16">
    <source>
        <dbReference type="Proteomes" id="UP000441208"/>
    </source>
</evidence>
<dbReference type="EMBL" id="QXGE01001783">
    <property type="protein sequence ID" value="KAE9288306.1"/>
    <property type="molecule type" value="Genomic_DNA"/>
</dbReference>
<evidence type="ECO:0000313" key="6">
    <source>
        <dbReference type="EMBL" id="KAE9183482.1"/>
    </source>
</evidence>
<evidence type="ECO:0000313" key="3">
    <source>
        <dbReference type="EMBL" id="KAE9081270.1"/>
    </source>
</evidence>
<dbReference type="EMBL" id="QXGD01002096">
    <property type="protein sequence ID" value="KAE9193725.1"/>
    <property type="molecule type" value="Genomic_DNA"/>
</dbReference>
<evidence type="ECO:0000313" key="2">
    <source>
        <dbReference type="EMBL" id="KAE8985502.1"/>
    </source>
</evidence>
<dbReference type="EMBL" id="QXGA01001767">
    <property type="protein sequence ID" value="KAE9110863.1"/>
    <property type="molecule type" value="Genomic_DNA"/>
</dbReference>
<evidence type="ECO:0000313" key="10">
    <source>
        <dbReference type="EMBL" id="KAE9302879.1"/>
    </source>
</evidence>
<dbReference type="EMBL" id="QXGF01001896">
    <property type="protein sequence ID" value="KAE8927178.1"/>
    <property type="molecule type" value="Genomic_DNA"/>
</dbReference>
<dbReference type="EMBL" id="QXGB01001942">
    <property type="protein sequence ID" value="KAE9183482.1"/>
    <property type="molecule type" value="Genomic_DNA"/>
</dbReference>
<reference evidence="11 12" key="1">
    <citation type="submission" date="2018-08" db="EMBL/GenBank/DDBJ databases">
        <title>Genomic investigation of the strawberry pathogen Phytophthora fragariae indicates pathogenicity is determined by transcriptional variation in three key races.</title>
        <authorList>
            <person name="Adams T.M."/>
            <person name="Armitage A.D."/>
            <person name="Sobczyk M.K."/>
            <person name="Bates H.J."/>
            <person name="Dunwell J.M."/>
            <person name="Nellist C.F."/>
            <person name="Harrison R.J."/>
        </authorList>
    </citation>
    <scope>NUCLEOTIDE SEQUENCE [LARGE SCALE GENOMIC DNA]</scope>
    <source>
        <strain evidence="9 13">A4</strain>
        <strain evidence="8 14">BC-1</strain>
        <strain evidence="7 18">BC-23</strain>
        <strain evidence="6 12">NOV-27</strain>
        <strain evidence="5 15">NOV-5</strain>
        <strain evidence="3 16">NOV-71</strain>
        <strain evidence="10 19">NOV-77</strain>
        <strain evidence="1 11">NOV-9</strain>
        <strain evidence="4 20">ONT-3</strain>
        <strain evidence="2 17">SCRP245</strain>
    </source>
</reference>
<evidence type="ECO:0000313" key="9">
    <source>
        <dbReference type="EMBL" id="KAE9288306.1"/>
    </source>
</evidence>
<dbReference type="Proteomes" id="UP000440732">
    <property type="component" value="Unassembled WGS sequence"/>
</dbReference>
<evidence type="ECO:0000313" key="11">
    <source>
        <dbReference type="Proteomes" id="UP000429523"/>
    </source>
</evidence>
<dbReference type="Proteomes" id="UP000440367">
    <property type="component" value="Unassembled WGS sequence"/>
</dbReference>
<dbReference type="AlphaFoldDB" id="A0A6A3EAZ1"/>
<evidence type="ECO:0000313" key="17">
    <source>
        <dbReference type="Proteomes" id="UP000460718"/>
    </source>
</evidence>
<dbReference type="Proteomes" id="UP000433483">
    <property type="component" value="Unassembled WGS sequence"/>
</dbReference>